<dbReference type="EMBL" id="VVIM01000006">
    <property type="protein sequence ID" value="KAB0798383.1"/>
    <property type="molecule type" value="Genomic_DNA"/>
</dbReference>
<name>A0A5N4AM95_PHOPY</name>
<dbReference type="InParanoid" id="A0A5N4AM95"/>
<proteinExistence type="predicted"/>
<dbReference type="PANTHER" id="PTHR13271">
    <property type="entry name" value="UNCHARACTERIZED PUTATIVE METHYLTRANSFERASE"/>
    <property type="match status" value="1"/>
</dbReference>
<gene>
    <name evidence="2" type="ORF">PPYR_09376</name>
</gene>
<sequence length="434" mass="50424">MGRTWRRRRSRKKNSSISTALNHDSMIVNLTRWMTRHNWNNETKLKLSHFKNTGRGVTCDRSLMIEDTLIEVPYALMITLDSLEGVGEVVVTPNGEKLTIHDLLSLFLVIERHKGESSNWKYYLDSLPDCLPHLPWLATSSEIDLFPNTLRETILNRRENFELSWKRSKESINPRWKCECCQTVGHRVITLNSFIWAYVMVNTRAVYVDPNVVRELSSSKWGNILSDEPSMALCPFLDMFNHSNNARTSATLVKSDGKWVYKLITLSPSKRHEEIFISYGTHDNIKLLCEYGFFIPHQGLDCISWTLSDTLEATKMKLNERQYKFLKTRKLDDSLYIDCNGLSFNLKAALFVILNPFISDWCSCVFGNFPSGCSSQEMQELCRKLLAWKANKLLGELQRMENYGSQRSETFRNLLNYQNYLLVLVDKMCDKYNV</sequence>
<dbReference type="InterPro" id="IPR044429">
    <property type="entry name" value="SETD4_SET"/>
</dbReference>
<dbReference type="AlphaFoldDB" id="A0A5N4AM95"/>
<dbReference type="SUPFAM" id="SSF82199">
    <property type="entry name" value="SET domain"/>
    <property type="match status" value="1"/>
</dbReference>
<dbReference type="PROSITE" id="PS50280">
    <property type="entry name" value="SET"/>
    <property type="match status" value="1"/>
</dbReference>
<evidence type="ECO:0000313" key="2">
    <source>
        <dbReference type="EMBL" id="KAB0798383.1"/>
    </source>
</evidence>
<organism evidence="2 3">
    <name type="scientific">Photinus pyralis</name>
    <name type="common">Common eastern firefly</name>
    <name type="synonym">Lampyris pyralis</name>
    <dbReference type="NCBI Taxonomy" id="7054"/>
    <lineage>
        <taxon>Eukaryota</taxon>
        <taxon>Metazoa</taxon>
        <taxon>Ecdysozoa</taxon>
        <taxon>Arthropoda</taxon>
        <taxon>Hexapoda</taxon>
        <taxon>Insecta</taxon>
        <taxon>Pterygota</taxon>
        <taxon>Neoptera</taxon>
        <taxon>Endopterygota</taxon>
        <taxon>Coleoptera</taxon>
        <taxon>Polyphaga</taxon>
        <taxon>Elateriformia</taxon>
        <taxon>Elateroidea</taxon>
        <taxon>Lampyridae</taxon>
        <taxon>Lampyrinae</taxon>
        <taxon>Photinus</taxon>
    </lineage>
</organism>
<reference evidence="2 3" key="1">
    <citation type="journal article" date="2018" name="Elife">
        <title>Firefly genomes illuminate parallel origins of bioluminescence in beetles.</title>
        <authorList>
            <person name="Fallon T.R."/>
            <person name="Lower S.E."/>
            <person name="Chang C.H."/>
            <person name="Bessho-Uehara M."/>
            <person name="Martin G.J."/>
            <person name="Bewick A.J."/>
            <person name="Behringer M."/>
            <person name="Debat H.J."/>
            <person name="Wong I."/>
            <person name="Day J.C."/>
            <person name="Suvorov A."/>
            <person name="Silva C.J."/>
            <person name="Stanger-Hall K.F."/>
            <person name="Hall D.W."/>
            <person name="Schmitz R.J."/>
            <person name="Nelson D.R."/>
            <person name="Lewis S.M."/>
            <person name="Shigenobu S."/>
            <person name="Bybee S.M."/>
            <person name="Larracuente A.M."/>
            <person name="Oba Y."/>
            <person name="Weng J.K."/>
        </authorList>
    </citation>
    <scope>NUCLEOTIDE SEQUENCE [LARGE SCALE GENOMIC DNA]</scope>
    <source>
        <strain evidence="2">1611_PpyrPB1</strain>
        <tissue evidence="2">Whole body</tissue>
    </source>
</reference>
<feature type="domain" description="SET" evidence="1">
    <location>
        <begin position="43"/>
        <end position="280"/>
    </location>
</feature>
<dbReference type="OrthoDB" id="341421at2759"/>
<dbReference type="PANTHER" id="PTHR13271:SF151">
    <property type="entry name" value="SET DOMAIN-CONTAINING PROTEIN 4"/>
    <property type="match status" value="1"/>
</dbReference>
<keyword evidence="3" id="KW-1185">Reference proteome</keyword>
<dbReference type="Gene3D" id="3.90.1410.10">
    <property type="entry name" value="set domain protein methyltransferase, domain 1"/>
    <property type="match status" value="1"/>
</dbReference>
<evidence type="ECO:0000259" key="1">
    <source>
        <dbReference type="PROSITE" id="PS50280"/>
    </source>
</evidence>
<dbReference type="FunCoup" id="A0A5N4AM95">
    <property type="interactions" value="397"/>
</dbReference>
<comment type="caution">
    <text evidence="2">The sequence shown here is derived from an EMBL/GenBank/DDBJ whole genome shotgun (WGS) entry which is preliminary data.</text>
</comment>
<dbReference type="Proteomes" id="UP000327044">
    <property type="component" value="Unassembled WGS sequence"/>
</dbReference>
<dbReference type="GO" id="GO:0016279">
    <property type="term" value="F:protein-lysine N-methyltransferase activity"/>
    <property type="evidence" value="ECO:0007669"/>
    <property type="project" value="InterPro"/>
</dbReference>
<evidence type="ECO:0000313" key="3">
    <source>
        <dbReference type="Proteomes" id="UP000327044"/>
    </source>
</evidence>
<dbReference type="CDD" id="cd19177">
    <property type="entry name" value="SET_SETD4"/>
    <property type="match status" value="1"/>
</dbReference>
<accession>A0A5N4AM95</accession>
<protein>
    <recommendedName>
        <fullName evidence="1">SET domain-containing protein</fullName>
    </recommendedName>
</protein>
<dbReference type="InterPro" id="IPR050600">
    <property type="entry name" value="SETD3_SETD6_MTase"/>
</dbReference>
<dbReference type="InterPro" id="IPR046341">
    <property type="entry name" value="SET_dom_sf"/>
</dbReference>
<dbReference type="InterPro" id="IPR001214">
    <property type="entry name" value="SET_dom"/>
</dbReference>